<evidence type="ECO:0000313" key="2">
    <source>
        <dbReference type="EMBL" id="MDQ0381203.1"/>
    </source>
</evidence>
<evidence type="ECO:0000313" key="3">
    <source>
        <dbReference type="Proteomes" id="UP001229651"/>
    </source>
</evidence>
<keyword evidence="3" id="KW-1185">Reference proteome</keyword>
<proteinExistence type="predicted"/>
<gene>
    <name evidence="2" type="ORF">FB470_005197</name>
</gene>
<evidence type="ECO:0000256" key="1">
    <source>
        <dbReference type="SAM" id="MobiDB-lite"/>
    </source>
</evidence>
<dbReference type="EMBL" id="JAUSUT010000001">
    <property type="protein sequence ID" value="MDQ0381203.1"/>
    <property type="molecule type" value="Genomic_DNA"/>
</dbReference>
<feature type="region of interest" description="Disordered" evidence="1">
    <location>
        <begin position="1"/>
        <end position="35"/>
    </location>
</feature>
<accession>A0ABU0F1E3</accession>
<sequence length="111" mass="12645">MSRLTGAQWAALEPPVPVGRKPDRPPPWTTRQLIDGTRRLADSVYRSRANRAYLRRRGVKATIRGPADQPKPRRRRVGGRPPAVDPEVCKQQHARECNIDRLNRNRAMATC</sequence>
<dbReference type="RefSeq" id="WP_306995679.1">
    <property type="nucleotide sequence ID" value="NZ_JAUSUT010000001.1"/>
</dbReference>
<feature type="region of interest" description="Disordered" evidence="1">
    <location>
        <begin position="60"/>
        <end position="87"/>
    </location>
</feature>
<name>A0ABU0F1E3_9PSEU</name>
<dbReference type="Proteomes" id="UP001229651">
    <property type="component" value="Unassembled WGS sequence"/>
</dbReference>
<organism evidence="2 3">
    <name type="scientific">Amycolatopsis thermophila</name>
    <dbReference type="NCBI Taxonomy" id="206084"/>
    <lineage>
        <taxon>Bacteria</taxon>
        <taxon>Bacillati</taxon>
        <taxon>Actinomycetota</taxon>
        <taxon>Actinomycetes</taxon>
        <taxon>Pseudonocardiales</taxon>
        <taxon>Pseudonocardiaceae</taxon>
        <taxon>Amycolatopsis</taxon>
    </lineage>
</organism>
<reference evidence="2 3" key="1">
    <citation type="submission" date="2023-07" db="EMBL/GenBank/DDBJ databases">
        <title>Sequencing the genomes of 1000 actinobacteria strains.</title>
        <authorList>
            <person name="Klenk H.-P."/>
        </authorList>
    </citation>
    <scope>NUCLEOTIDE SEQUENCE [LARGE SCALE GENOMIC DNA]</scope>
    <source>
        <strain evidence="2 3">DSM 45805</strain>
    </source>
</reference>
<protein>
    <recommendedName>
        <fullName evidence="4">Transposase</fullName>
    </recommendedName>
</protein>
<evidence type="ECO:0008006" key="4">
    <source>
        <dbReference type="Google" id="ProtNLM"/>
    </source>
</evidence>
<comment type="caution">
    <text evidence="2">The sequence shown here is derived from an EMBL/GenBank/DDBJ whole genome shotgun (WGS) entry which is preliminary data.</text>
</comment>